<organism evidence="1 2">
    <name type="scientific">Deinococcus proteolyticus (strain ATCC 35074 / DSM 20540 / JCM 6276 / NBRC 101906 / NCIMB 13154 / VKM Ac-1939 / CCM 2703 / MRP)</name>
    <dbReference type="NCBI Taxonomy" id="693977"/>
    <lineage>
        <taxon>Bacteria</taxon>
        <taxon>Thermotogati</taxon>
        <taxon>Deinococcota</taxon>
        <taxon>Deinococci</taxon>
        <taxon>Deinococcales</taxon>
        <taxon>Deinococcaceae</taxon>
        <taxon>Deinococcus</taxon>
    </lineage>
</organism>
<name>F0RJW1_DEIPM</name>
<dbReference type="KEGG" id="dpt:Deipr_0417"/>
<keyword evidence="2" id="KW-1185">Reference proteome</keyword>
<dbReference type="HOGENOM" id="CLU_3098044_0_0_0"/>
<reference evidence="2" key="1">
    <citation type="submission" date="2011-02" db="EMBL/GenBank/DDBJ databases">
        <title>The complete sequence of chromosome of Deinococcus proteolyticus DSM 20540.</title>
        <authorList>
            <consortium name="US DOE Joint Genome Institute (JGI-PGF)"/>
            <person name="Lucas S."/>
            <person name="Copeland A."/>
            <person name="Lapidus A."/>
            <person name="Bruce D."/>
            <person name="Goodwin L."/>
            <person name="Pitluck S."/>
            <person name="Kyrpides N."/>
            <person name="Mavromatis K."/>
            <person name="Pagani I."/>
            <person name="Ivanova N."/>
            <person name="Ovchinnikova G."/>
            <person name="Zeytun A."/>
            <person name="Detter J.C."/>
            <person name="Han C."/>
            <person name="Land M."/>
            <person name="Hauser L."/>
            <person name="Markowitz V."/>
            <person name="Cheng J.-F."/>
            <person name="Hugenholtz P."/>
            <person name="Woyke T."/>
            <person name="Wu D."/>
            <person name="Pukall R."/>
            <person name="Steenblock K."/>
            <person name="Brambilla E."/>
            <person name="Klenk H.-P."/>
            <person name="Eisen J.A."/>
        </authorList>
    </citation>
    <scope>NUCLEOTIDE SEQUENCE [LARGE SCALE GENOMIC DNA]</scope>
    <source>
        <strain evidence="2">ATCC 35074 / DSM 20540 / JCM 6276 / NBRC 101906 / NCIMB 13154 / VKM Ac-1939 / CCM 2703 / MRP</strain>
    </source>
</reference>
<evidence type="ECO:0000313" key="2">
    <source>
        <dbReference type="Proteomes" id="UP000007718"/>
    </source>
</evidence>
<gene>
    <name evidence="1" type="ordered locus">Deipr_0417</name>
</gene>
<dbReference type="STRING" id="693977.Deipr_0417"/>
<dbReference type="EMBL" id="CP002536">
    <property type="protein sequence ID" value="ADY25587.1"/>
    <property type="molecule type" value="Genomic_DNA"/>
</dbReference>
<reference evidence="1 2" key="2">
    <citation type="journal article" date="2012" name="Stand. Genomic Sci.">
        <title>Complete genome sequence of the orange-red pigmented, radioresistant Deinococcus proteolyticus type strain (MRP(T)).</title>
        <authorList>
            <person name="Copeland A."/>
            <person name="Zeytun A."/>
            <person name="Yassawong M."/>
            <person name="Nolan M."/>
            <person name="Lucas S."/>
            <person name="Hammon N."/>
            <person name="Deshpande S."/>
            <person name="Cheng J.F."/>
            <person name="Han C."/>
            <person name="Tapia R."/>
            <person name="Goodwin L.A."/>
            <person name="Pitluck S."/>
            <person name="Mavromatis K."/>
            <person name="Liolios K."/>
            <person name="Pagani I."/>
            <person name="Ivanova N."/>
            <person name="Mikhailova N."/>
            <person name="Pati A."/>
            <person name="Chen A."/>
            <person name="Palaniappan K."/>
            <person name="Land M."/>
            <person name="Hauser L."/>
            <person name="Jeffries C.D."/>
            <person name="Brambilla E.M."/>
            <person name="Rohde M."/>
            <person name="Sikorski J."/>
            <person name="Pukall R."/>
            <person name="Goker M."/>
            <person name="Detter J.C."/>
            <person name="Woyke T."/>
            <person name="Bristow J."/>
            <person name="Eisen J.A."/>
            <person name="Markowitz V."/>
            <person name="Hugenholtz P."/>
            <person name="Kyrpides N.C."/>
            <person name="Klenk H.P."/>
            <person name="Lapidus A."/>
        </authorList>
    </citation>
    <scope>NUCLEOTIDE SEQUENCE [LARGE SCALE GENOMIC DNA]</scope>
    <source>
        <strain evidence="2">ATCC 35074 / DSM 20540 / JCM 6276 / NBRC 101906 / NCIMB 13154 / VKM Ac-1939 / CCM 2703 / MRP</strain>
    </source>
</reference>
<dbReference type="Proteomes" id="UP000007718">
    <property type="component" value="Chromosome"/>
</dbReference>
<protein>
    <submittedName>
        <fullName evidence="1">Uncharacterized protein</fullName>
    </submittedName>
</protein>
<proteinExistence type="predicted"/>
<accession>F0RJW1</accession>
<dbReference type="AlphaFoldDB" id="F0RJW1"/>
<evidence type="ECO:0000313" key="1">
    <source>
        <dbReference type="EMBL" id="ADY25587.1"/>
    </source>
</evidence>
<sequence>MSLHFHVSHTYGKYPQIPGWGQSGSISGAGGRALLSMKQRRREEEVYESAQ</sequence>